<organism evidence="1 2">
    <name type="scientific">Bradyrhizobium rifense</name>
    <dbReference type="NCBI Taxonomy" id="515499"/>
    <lineage>
        <taxon>Bacteria</taxon>
        <taxon>Pseudomonadati</taxon>
        <taxon>Pseudomonadota</taxon>
        <taxon>Alphaproteobacteria</taxon>
        <taxon>Hyphomicrobiales</taxon>
        <taxon>Nitrobacteraceae</taxon>
        <taxon>Bradyrhizobium</taxon>
    </lineage>
</organism>
<dbReference type="Proteomes" id="UP000324758">
    <property type="component" value="Unassembled WGS sequence"/>
</dbReference>
<accession>A0A5D3KNK2</accession>
<proteinExistence type="predicted"/>
<protein>
    <submittedName>
        <fullName evidence="1">Uncharacterized protein</fullName>
    </submittedName>
</protein>
<comment type="caution">
    <text evidence="1">The sequence shown here is derived from an EMBL/GenBank/DDBJ whole genome shotgun (WGS) entry which is preliminary data.</text>
</comment>
<keyword evidence="2" id="KW-1185">Reference proteome</keyword>
<name>A0A5D3KNK2_9BRAD</name>
<dbReference type="AlphaFoldDB" id="A0A5D3KNK2"/>
<dbReference type="EMBL" id="VSSS01000013">
    <property type="protein sequence ID" value="TYL98045.1"/>
    <property type="molecule type" value="Genomic_DNA"/>
</dbReference>
<evidence type="ECO:0000313" key="1">
    <source>
        <dbReference type="EMBL" id="TYL98045.1"/>
    </source>
</evidence>
<reference evidence="1 2" key="1">
    <citation type="submission" date="2019-08" db="EMBL/GenBank/DDBJ databases">
        <title>Bradyrhizobium hipponensis sp. nov., a rhizobium isolated from a Lupinus angustifolius root nodule in Tunisia.</title>
        <authorList>
            <person name="Off K."/>
            <person name="Rejili M."/>
            <person name="Mars M."/>
            <person name="Brachmann A."/>
            <person name="Marin M."/>
        </authorList>
    </citation>
    <scope>NUCLEOTIDE SEQUENCE [LARGE SCALE GENOMIC DNA]</scope>
    <source>
        <strain evidence="1 2">CTAW71</strain>
    </source>
</reference>
<evidence type="ECO:0000313" key="2">
    <source>
        <dbReference type="Proteomes" id="UP000324758"/>
    </source>
</evidence>
<sequence length="37" mass="4060">MNAHAVPENGDLAMRALCWHGEGDVRVDGKRPFPALQ</sequence>
<gene>
    <name evidence="1" type="ORF">FXB40_06070</name>
</gene>